<comment type="caution">
    <text evidence="2">The sequence shown here is derived from an EMBL/GenBank/DDBJ whole genome shotgun (WGS) entry which is preliminary data.</text>
</comment>
<feature type="compositionally biased region" description="Polar residues" evidence="1">
    <location>
        <begin position="98"/>
        <end position="114"/>
    </location>
</feature>
<evidence type="ECO:0000313" key="2">
    <source>
        <dbReference type="EMBL" id="MED6150571.1"/>
    </source>
</evidence>
<proteinExistence type="predicted"/>
<feature type="region of interest" description="Disordered" evidence="1">
    <location>
        <begin position="1"/>
        <end position="22"/>
    </location>
</feature>
<feature type="compositionally biased region" description="Basic and acidic residues" evidence="1">
    <location>
        <begin position="1"/>
        <end position="17"/>
    </location>
</feature>
<feature type="region of interest" description="Disordered" evidence="1">
    <location>
        <begin position="35"/>
        <end position="171"/>
    </location>
</feature>
<feature type="compositionally biased region" description="Polar residues" evidence="1">
    <location>
        <begin position="161"/>
        <end position="171"/>
    </location>
</feature>
<organism evidence="2 3">
    <name type="scientific">Stylosanthes scabra</name>
    <dbReference type="NCBI Taxonomy" id="79078"/>
    <lineage>
        <taxon>Eukaryota</taxon>
        <taxon>Viridiplantae</taxon>
        <taxon>Streptophyta</taxon>
        <taxon>Embryophyta</taxon>
        <taxon>Tracheophyta</taxon>
        <taxon>Spermatophyta</taxon>
        <taxon>Magnoliopsida</taxon>
        <taxon>eudicotyledons</taxon>
        <taxon>Gunneridae</taxon>
        <taxon>Pentapetalae</taxon>
        <taxon>rosids</taxon>
        <taxon>fabids</taxon>
        <taxon>Fabales</taxon>
        <taxon>Fabaceae</taxon>
        <taxon>Papilionoideae</taxon>
        <taxon>50 kb inversion clade</taxon>
        <taxon>dalbergioids sensu lato</taxon>
        <taxon>Dalbergieae</taxon>
        <taxon>Pterocarpus clade</taxon>
        <taxon>Stylosanthes</taxon>
    </lineage>
</organism>
<dbReference type="EMBL" id="JASCZI010091518">
    <property type="protein sequence ID" value="MED6150571.1"/>
    <property type="molecule type" value="Genomic_DNA"/>
</dbReference>
<gene>
    <name evidence="2" type="ORF">PIB30_073620</name>
</gene>
<protein>
    <submittedName>
        <fullName evidence="2">Uncharacterized protein</fullName>
    </submittedName>
</protein>
<dbReference type="Proteomes" id="UP001341840">
    <property type="component" value="Unassembled WGS sequence"/>
</dbReference>
<name>A0ABU6TP27_9FABA</name>
<accession>A0ABU6TP27</accession>
<sequence>MKENVDPYAYHDKDTNHNKPSKLVPVNLIKSLASLSMNSHTGDQDKEEEEVLSKSNPIVPNAAIPEATPMHTRLIDQNPDSHQEFIFATSKDKPQSLPPNMTEPQETKSTSSQTTDRDNQSQRNNVLRVFLLLKRERVPSHNGHPSANDHVDVELSGYGESPNSSQHPRDL</sequence>
<reference evidence="2 3" key="1">
    <citation type="journal article" date="2023" name="Plants (Basel)">
        <title>Bridging the Gap: Combining Genomics and Transcriptomics Approaches to Understand Stylosanthes scabra, an Orphan Legume from the Brazilian Caatinga.</title>
        <authorList>
            <person name="Ferreira-Neto J.R.C."/>
            <person name="da Silva M.D."/>
            <person name="Binneck E."/>
            <person name="de Melo N.F."/>
            <person name="da Silva R.H."/>
            <person name="de Melo A.L.T.M."/>
            <person name="Pandolfi V."/>
            <person name="Bustamante F.O."/>
            <person name="Brasileiro-Vidal A.C."/>
            <person name="Benko-Iseppon A.M."/>
        </authorList>
    </citation>
    <scope>NUCLEOTIDE SEQUENCE [LARGE SCALE GENOMIC DNA]</scope>
    <source>
        <tissue evidence="2">Leaves</tissue>
    </source>
</reference>
<evidence type="ECO:0000256" key="1">
    <source>
        <dbReference type="SAM" id="MobiDB-lite"/>
    </source>
</evidence>
<evidence type="ECO:0000313" key="3">
    <source>
        <dbReference type="Proteomes" id="UP001341840"/>
    </source>
</evidence>
<keyword evidence="3" id="KW-1185">Reference proteome</keyword>